<keyword evidence="1" id="KW-1133">Transmembrane helix</keyword>
<dbReference type="STRING" id="348780.NP_2464A"/>
<dbReference type="AlphaFoldDB" id="A0A1U7EW73"/>
<dbReference type="eggNOG" id="arCOG02079">
    <property type="taxonomic scope" value="Archaea"/>
</dbReference>
<keyword evidence="1" id="KW-0472">Membrane</keyword>
<evidence type="ECO:0000313" key="3">
    <source>
        <dbReference type="Proteomes" id="UP000002698"/>
    </source>
</evidence>
<dbReference type="KEGG" id="nph:NP_2464A"/>
<accession>A0A1U7EW73</accession>
<dbReference type="InterPro" id="IPR013783">
    <property type="entry name" value="Ig-like_fold"/>
</dbReference>
<evidence type="ECO:0000313" key="2">
    <source>
        <dbReference type="EMBL" id="CAI49323.1"/>
    </source>
</evidence>
<protein>
    <submittedName>
        <fullName evidence="2">Uncharacterized protein</fullName>
    </submittedName>
</protein>
<dbReference type="EMBL" id="CR936257">
    <property type="protein sequence ID" value="CAI49323.1"/>
    <property type="molecule type" value="Genomic_DNA"/>
</dbReference>
<keyword evidence="3" id="KW-1185">Reference proteome</keyword>
<dbReference type="HOGENOM" id="CLU_028008_1_0_2"/>
<proteinExistence type="predicted"/>
<reference evidence="2 3" key="1">
    <citation type="journal article" date="2005" name="Genome Res.">
        <title>Living with two extremes: conclusions from the genome sequence of Natronomonas pharaonis.</title>
        <authorList>
            <person name="Falb M."/>
            <person name="Pfeiffer F."/>
            <person name="Palm P."/>
            <person name="Rodewald K."/>
            <person name="Hickmann V."/>
            <person name="Tittor J."/>
            <person name="Oesterhelt D."/>
        </authorList>
    </citation>
    <scope>NUCLEOTIDE SEQUENCE [LARGE SCALE GENOMIC DNA]</scope>
    <source>
        <strain evidence="3">ATCC 35678 / DSM 2160 / CIP 103997 / JCM 8858 / NBRC 14720 / NCIMB 2260 / Gabara</strain>
    </source>
</reference>
<dbReference type="PANTHER" id="PTHR35902">
    <property type="entry name" value="S-LAYER DOMAIN-LIKE PROTEIN-RELATED"/>
    <property type="match status" value="1"/>
</dbReference>
<dbReference type="Gene3D" id="2.60.40.10">
    <property type="entry name" value="Immunoglobulins"/>
    <property type="match status" value="3"/>
</dbReference>
<gene>
    <name evidence="2" type="ordered locus">NP_2464A</name>
</gene>
<evidence type="ECO:0000256" key="1">
    <source>
        <dbReference type="SAM" id="Phobius"/>
    </source>
</evidence>
<dbReference type="Proteomes" id="UP000002698">
    <property type="component" value="Chromosome"/>
</dbReference>
<dbReference type="PANTHER" id="PTHR35902:SF3">
    <property type="entry name" value="NPCBM-ASSOCIATED, NEW3 DOMAIN OF ALPHA-GALACTOSIDASE"/>
    <property type="match status" value="1"/>
</dbReference>
<dbReference type="EnsemblBacteria" id="CAI49323">
    <property type="protein sequence ID" value="CAI49323"/>
    <property type="gene ID" value="NP_2464A"/>
</dbReference>
<organism evidence="2 3">
    <name type="scientific">Natronomonas pharaonis (strain ATCC 35678 / DSM 2160 / CIP 103997 / JCM 8858 / NBRC 14720 / NCIMB 2260 / Gabara)</name>
    <name type="common">Halobacterium pharaonis</name>
    <dbReference type="NCBI Taxonomy" id="348780"/>
    <lineage>
        <taxon>Archaea</taxon>
        <taxon>Methanobacteriati</taxon>
        <taxon>Methanobacteriota</taxon>
        <taxon>Stenosarchaea group</taxon>
        <taxon>Halobacteria</taxon>
        <taxon>Halobacteriales</taxon>
        <taxon>Natronomonadaceae</taxon>
        <taxon>Natronomonas</taxon>
    </lineage>
</organism>
<keyword evidence="1" id="KW-0812">Transmembrane</keyword>
<name>A0A1U7EW73_NATPD</name>
<sequence length="529" mass="57682">MRRLTAFALVFAVLFVGAMAGAAAGQMQDPLFVKGSPDLDVEAPDETLPPEATSELTLQVTNDGRVTTGAPGNREVVTTARNVRLEAEGERGIEVETGKMAIGSVGENEPREVPIAVTVPDDVEPGEYEIDVDLRYSYTSAISQRGGSTQDRTRTVTRTVDITVDEGPYFKITGVDSDAQIGDTGTAEVTLENIGHEDADDVQLTLETQSSRFLFGERESDTTRIGELAAGEETTLNYDVTVPSDASIREFAFDGTVRYTDEDATDGLQEGLIGGTTPEAEQTFSISNIDSTLRVGERGDLYGTVTNTGPTTANSAVVRFADEDPNAVPVEQRVAVGALDPGESADFRMPIEMTREAEAVPRVFDMMVTYRNADNELRQYEDTDAFSEIAPRRDQFLVDVEDREIAAGETKLIDVEVTNNLDETATDVEARLFADDPLDSDDDEGFVEELDPGETTMMTFELEAEAGATPKTYPIEFDFRYDDERGNSQLSDTTRVAYNVTEAEDGLPWLLVGVVLLAAGGGFYWYRRK</sequence>
<feature type="transmembrane region" description="Helical" evidence="1">
    <location>
        <begin position="507"/>
        <end position="526"/>
    </location>
</feature>